<dbReference type="EMBL" id="CH473979">
    <property type="protein sequence ID" value="EDM07726.1"/>
    <property type="molecule type" value="Genomic_DNA"/>
</dbReference>
<dbReference type="AlphaFoldDB" id="A6JA08"/>
<evidence type="ECO:0000313" key="2">
    <source>
        <dbReference type="EMBL" id="EDM07726.1"/>
    </source>
</evidence>
<name>A6JA08_RAT</name>
<dbReference type="Proteomes" id="UP000234681">
    <property type="component" value="Chromosome 1"/>
</dbReference>
<feature type="region of interest" description="Disordered" evidence="1">
    <location>
        <begin position="16"/>
        <end position="44"/>
    </location>
</feature>
<gene>
    <name evidence="2" type="ORF">rCG_54653</name>
</gene>
<proteinExistence type="predicted"/>
<reference evidence="2 3" key="1">
    <citation type="submission" date="2005-09" db="EMBL/GenBank/DDBJ databases">
        <authorList>
            <person name="Mural R.J."/>
            <person name="Li P.W."/>
            <person name="Adams M.D."/>
            <person name="Amanatides P.G."/>
            <person name="Baden-Tillson H."/>
            <person name="Barnstead M."/>
            <person name="Chin S.H."/>
            <person name="Dew I."/>
            <person name="Evans C.A."/>
            <person name="Ferriera S."/>
            <person name="Flanigan M."/>
            <person name="Fosler C."/>
            <person name="Glodek A."/>
            <person name="Gu Z."/>
            <person name="Holt R.A."/>
            <person name="Jennings D."/>
            <person name="Kraft C.L."/>
            <person name="Lu F."/>
            <person name="Nguyen T."/>
            <person name="Nusskern D.R."/>
            <person name="Pfannkoch C.M."/>
            <person name="Sitter C."/>
            <person name="Sutton G.G."/>
            <person name="Venter J.C."/>
            <person name="Wang Z."/>
            <person name="Woodage T."/>
            <person name="Zheng X.H."/>
            <person name="Zhong F."/>
        </authorList>
    </citation>
    <scope>NUCLEOTIDE SEQUENCE [LARGE SCALE GENOMIC DNA]</scope>
    <source>
        <strain>BN</strain>
        <strain evidence="3">Sprague-Dawley</strain>
    </source>
</reference>
<accession>A6JA08</accession>
<sequence>MPTYILTSHQKEIQSFRGALAKKPTNQKTERPGKKTRSQEPTPCLHSTSSFSFVLHSCLHPSWRPISQVLNLREPLSCSFMKKKSHFIAQ</sequence>
<organism evidence="2 3">
    <name type="scientific">Rattus norvegicus</name>
    <name type="common">Rat</name>
    <dbReference type="NCBI Taxonomy" id="10116"/>
    <lineage>
        <taxon>Eukaryota</taxon>
        <taxon>Metazoa</taxon>
        <taxon>Chordata</taxon>
        <taxon>Craniata</taxon>
        <taxon>Vertebrata</taxon>
        <taxon>Euteleostomi</taxon>
        <taxon>Mammalia</taxon>
        <taxon>Eutheria</taxon>
        <taxon>Euarchontoglires</taxon>
        <taxon>Glires</taxon>
        <taxon>Rodentia</taxon>
        <taxon>Myomorpha</taxon>
        <taxon>Muroidea</taxon>
        <taxon>Muridae</taxon>
        <taxon>Murinae</taxon>
        <taxon>Rattus</taxon>
    </lineage>
</organism>
<protein>
    <submittedName>
        <fullName evidence="2">RCG54653</fullName>
    </submittedName>
</protein>
<evidence type="ECO:0000256" key="1">
    <source>
        <dbReference type="SAM" id="MobiDB-lite"/>
    </source>
</evidence>
<evidence type="ECO:0000313" key="3">
    <source>
        <dbReference type="Proteomes" id="UP000234681"/>
    </source>
</evidence>